<dbReference type="InParanoid" id="B4JWU7"/>
<gene>
    <name evidence="1" type="primary">Dgri\GH17249</name>
    <name evidence="1" type="ORF">Dgri_GH17249</name>
</gene>
<organism evidence="2">
    <name type="scientific">Drosophila grimshawi</name>
    <name type="common">Hawaiian fruit fly</name>
    <name type="synonym">Idiomyia grimshawi</name>
    <dbReference type="NCBI Taxonomy" id="7222"/>
    <lineage>
        <taxon>Eukaryota</taxon>
        <taxon>Metazoa</taxon>
        <taxon>Ecdysozoa</taxon>
        <taxon>Arthropoda</taxon>
        <taxon>Hexapoda</taxon>
        <taxon>Insecta</taxon>
        <taxon>Pterygota</taxon>
        <taxon>Neoptera</taxon>
        <taxon>Endopterygota</taxon>
        <taxon>Diptera</taxon>
        <taxon>Brachycera</taxon>
        <taxon>Muscomorpha</taxon>
        <taxon>Ephydroidea</taxon>
        <taxon>Drosophilidae</taxon>
        <taxon>Drosophila</taxon>
        <taxon>Hawaiian Drosophila</taxon>
    </lineage>
</organism>
<name>B4JWU7_DROGR</name>
<dbReference type="STRING" id="7222.B4JWU7"/>
<sequence>MDRFSFDDSIRFEEDSLCSWSSEAESLCNNWRGWKKPSNCSITMGPGNNGIGLNPGTGGPVAHATGSSGGGATYGSASLGYGGAPSGTGSSNGVANNSSATVTAGVHCGRYFGEYIFNDASSFLE</sequence>
<proteinExistence type="predicted"/>
<protein>
    <submittedName>
        <fullName evidence="1">GH17249</fullName>
    </submittedName>
</protein>
<dbReference type="Proteomes" id="UP000001070">
    <property type="component" value="Unassembled WGS sequence"/>
</dbReference>
<dbReference type="HOGENOM" id="CLU_149573_0_0_1"/>
<evidence type="ECO:0000313" key="2">
    <source>
        <dbReference type="Proteomes" id="UP000001070"/>
    </source>
</evidence>
<dbReference type="OrthoDB" id="10013584at2759"/>
<dbReference type="AlphaFoldDB" id="B4JWU7"/>
<accession>B4JWU7</accession>
<keyword evidence="2" id="KW-1185">Reference proteome</keyword>
<dbReference type="eggNOG" id="ENOG502TA0N">
    <property type="taxonomic scope" value="Eukaryota"/>
</dbReference>
<reference evidence="1 2" key="1">
    <citation type="journal article" date="2007" name="Nature">
        <title>Evolution of genes and genomes on the Drosophila phylogeny.</title>
        <authorList>
            <consortium name="Drosophila 12 Genomes Consortium"/>
            <person name="Clark A.G."/>
            <person name="Eisen M.B."/>
            <person name="Smith D.R."/>
            <person name="Bergman C.M."/>
            <person name="Oliver B."/>
            <person name="Markow T.A."/>
            <person name="Kaufman T.C."/>
            <person name="Kellis M."/>
            <person name="Gelbart W."/>
            <person name="Iyer V.N."/>
            <person name="Pollard D.A."/>
            <person name="Sackton T.B."/>
            <person name="Larracuente A.M."/>
            <person name="Singh N.D."/>
            <person name="Abad J.P."/>
            <person name="Abt D.N."/>
            <person name="Adryan B."/>
            <person name="Aguade M."/>
            <person name="Akashi H."/>
            <person name="Anderson W.W."/>
            <person name="Aquadro C.F."/>
            <person name="Ardell D.H."/>
            <person name="Arguello R."/>
            <person name="Artieri C.G."/>
            <person name="Barbash D.A."/>
            <person name="Barker D."/>
            <person name="Barsanti P."/>
            <person name="Batterham P."/>
            <person name="Batzoglou S."/>
            <person name="Begun D."/>
            <person name="Bhutkar A."/>
            <person name="Blanco E."/>
            <person name="Bosak S.A."/>
            <person name="Bradley R.K."/>
            <person name="Brand A.D."/>
            <person name="Brent M.R."/>
            <person name="Brooks A.N."/>
            <person name="Brown R.H."/>
            <person name="Butlin R.K."/>
            <person name="Caggese C."/>
            <person name="Calvi B.R."/>
            <person name="Bernardo de Carvalho A."/>
            <person name="Caspi A."/>
            <person name="Castrezana S."/>
            <person name="Celniker S.E."/>
            <person name="Chang J.L."/>
            <person name="Chapple C."/>
            <person name="Chatterji S."/>
            <person name="Chinwalla A."/>
            <person name="Civetta A."/>
            <person name="Clifton S.W."/>
            <person name="Comeron J.M."/>
            <person name="Costello J.C."/>
            <person name="Coyne J.A."/>
            <person name="Daub J."/>
            <person name="David R.G."/>
            <person name="Delcher A.L."/>
            <person name="Delehaunty K."/>
            <person name="Do C.B."/>
            <person name="Ebling H."/>
            <person name="Edwards K."/>
            <person name="Eickbush T."/>
            <person name="Evans J.D."/>
            <person name="Filipski A."/>
            <person name="Findeiss S."/>
            <person name="Freyhult E."/>
            <person name="Fulton L."/>
            <person name="Fulton R."/>
            <person name="Garcia A.C."/>
            <person name="Gardiner A."/>
            <person name="Garfield D.A."/>
            <person name="Garvin B.E."/>
            <person name="Gibson G."/>
            <person name="Gilbert D."/>
            <person name="Gnerre S."/>
            <person name="Godfrey J."/>
            <person name="Good R."/>
            <person name="Gotea V."/>
            <person name="Gravely B."/>
            <person name="Greenberg A.J."/>
            <person name="Griffiths-Jones S."/>
            <person name="Gross S."/>
            <person name="Guigo R."/>
            <person name="Gustafson E.A."/>
            <person name="Haerty W."/>
            <person name="Hahn M.W."/>
            <person name="Halligan D.L."/>
            <person name="Halpern A.L."/>
            <person name="Halter G.M."/>
            <person name="Han M.V."/>
            <person name="Heger A."/>
            <person name="Hillier L."/>
            <person name="Hinrichs A.S."/>
            <person name="Holmes I."/>
            <person name="Hoskins R.A."/>
            <person name="Hubisz M.J."/>
            <person name="Hultmark D."/>
            <person name="Huntley M.A."/>
            <person name="Jaffe D.B."/>
            <person name="Jagadeeshan S."/>
            <person name="Jeck W.R."/>
            <person name="Johnson J."/>
            <person name="Jones C.D."/>
            <person name="Jordan W.C."/>
            <person name="Karpen G.H."/>
            <person name="Kataoka E."/>
            <person name="Keightley P.D."/>
            <person name="Kheradpour P."/>
            <person name="Kirkness E.F."/>
            <person name="Koerich L.B."/>
            <person name="Kristiansen K."/>
            <person name="Kudrna D."/>
            <person name="Kulathinal R.J."/>
            <person name="Kumar S."/>
            <person name="Kwok R."/>
            <person name="Lander E."/>
            <person name="Langley C.H."/>
            <person name="Lapoint R."/>
            <person name="Lazzaro B.P."/>
            <person name="Lee S.J."/>
            <person name="Levesque L."/>
            <person name="Li R."/>
            <person name="Lin C.F."/>
            <person name="Lin M.F."/>
            <person name="Lindblad-Toh K."/>
            <person name="Llopart A."/>
            <person name="Long M."/>
            <person name="Low L."/>
            <person name="Lozovsky E."/>
            <person name="Lu J."/>
            <person name="Luo M."/>
            <person name="Machado C.A."/>
            <person name="Makalowski W."/>
            <person name="Marzo M."/>
            <person name="Matsuda M."/>
            <person name="Matzkin L."/>
            <person name="McAllister B."/>
            <person name="McBride C.S."/>
            <person name="McKernan B."/>
            <person name="McKernan K."/>
            <person name="Mendez-Lago M."/>
            <person name="Minx P."/>
            <person name="Mollenhauer M.U."/>
            <person name="Montooth K."/>
            <person name="Mount S.M."/>
            <person name="Mu X."/>
            <person name="Myers E."/>
            <person name="Negre B."/>
            <person name="Newfeld S."/>
            <person name="Nielsen R."/>
            <person name="Noor M.A."/>
            <person name="O'Grady P."/>
            <person name="Pachter L."/>
            <person name="Papaceit M."/>
            <person name="Parisi M.J."/>
            <person name="Parisi M."/>
            <person name="Parts L."/>
            <person name="Pedersen J.S."/>
            <person name="Pesole G."/>
            <person name="Phillippy A.M."/>
            <person name="Ponting C.P."/>
            <person name="Pop M."/>
            <person name="Porcelli D."/>
            <person name="Powell J.R."/>
            <person name="Prohaska S."/>
            <person name="Pruitt K."/>
            <person name="Puig M."/>
            <person name="Quesneville H."/>
            <person name="Ram K.R."/>
            <person name="Rand D."/>
            <person name="Rasmussen M.D."/>
            <person name="Reed L.K."/>
            <person name="Reenan R."/>
            <person name="Reily A."/>
            <person name="Remington K.A."/>
            <person name="Rieger T.T."/>
            <person name="Ritchie M.G."/>
            <person name="Robin C."/>
            <person name="Rogers Y.H."/>
            <person name="Rohde C."/>
            <person name="Rozas J."/>
            <person name="Rubenfield M.J."/>
            <person name="Ruiz A."/>
            <person name="Russo S."/>
            <person name="Salzberg S.L."/>
            <person name="Sanchez-Gracia A."/>
            <person name="Saranga D.J."/>
            <person name="Sato H."/>
            <person name="Schaeffer S.W."/>
            <person name="Schatz M.C."/>
            <person name="Schlenke T."/>
            <person name="Schwartz R."/>
            <person name="Segarra C."/>
            <person name="Singh R.S."/>
            <person name="Sirot L."/>
            <person name="Sirota M."/>
            <person name="Sisneros N.B."/>
            <person name="Smith C.D."/>
            <person name="Smith T.F."/>
            <person name="Spieth J."/>
            <person name="Stage D.E."/>
            <person name="Stark A."/>
            <person name="Stephan W."/>
            <person name="Strausberg R.L."/>
            <person name="Strempel S."/>
            <person name="Sturgill D."/>
            <person name="Sutton G."/>
            <person name="Sutton G.G."/>
            <person name="Tao W."/>
            <person name="Teichmann S."/>
            <person name="Tobari Y.N."/>
            <person name="Tomimura Y."/>
            <person name="Tsolas J.M."/>
            <person name="Valente V.L."/>
            <person name="Venter E."/>
            <person name="Venter J.C."/>
            <person name="Vicario S."/>
            <person name="Vieira F.G."/>
            <person name="Vilella A.J."/>
            <person name="Villasante A."/>
            <person name="Walenz B."/>
            <person name="Wang J."/>
            <person name="Wasserman M."/>
            <person name="Watts T."/>
            <person name="Wilson D."/>
            <person name="Wilson R.K."/>
            <person name="Wing R.A."/>
            <person name="Wolfner M.F."/>
            <person name="Wong A."/>
            <person name="Wong G.K."/>
            <person name="Wu C.I."/>
            <person name="Wu G."/>
            <person name="Yamamoto D."/>
            <person name="Yang H.P."/>
            <person name="Yang S.P."/>
            <person name="Yorke J.A."/>
            <person name="Yoshida K."/>
            <person name="Zdobnov E."/>
            <person name="Zhang P."/>
            <person name="Zhang Y."/>
            <person name="Zimin A.V."/>
            <person name="Baldwin J."/>
            <person name="Abdouelleil A."/>
            <person name="Abdulkadir J."/>
            <person name="Abebe A."/>
            <person name="Abera B."/>
            <person name="Abreu J."/>
            <person name="Acer S.C."/>
            <person name="Aftuck L."/>
            <person name="Alexander A."/>
            <person name="An P."/>
            <person name="Anderson E."/>
            <person name="Anderson S."/>
            <person name="Arachi H."/>
            <person name="Azer M."/>
            <person name="Bachantsang P."/>
            <person name="Barry A."/>
            <person name="Bayul T."/>
            <person name="Berlin A."/>
            <person name="Bessette D."/>
            <person name="Bloom T."/>
            <person name="Blye J."/>
            <person name="Boguslavskiy L."/>
            <person name="Bonnet C."/>
            <person name="Boukhgalter B."/>
            <person name="Bourzgui I."/>
            <person name="Brown A."/>
            <person name="Cahill P."/>
            <person name="Channer S."/>
            <person name="Cheshatsang Y."/>
            <person name="Chuda L."/>
            <person name="Citroen M."/>
            <person name="Collymore A."/>
            <person name="Cooke P."/>
            <person name="Costello M."/>
            <person name="D'Aco K."/>
            <person name="Daza R."/>
            <person name="De Haan G."/>
            <person name="DeGray S."/>
            <person name="DeMaso C."/>
            <person name="Dhargay N."/>
            <person name="Dooley K."/>
            <person name="Dooley E."/>
            <person name="Doricent M."/>
            <person name="Dorje P."/>
            <person name="Dorjee K."/>
            <person name="Dupes A."/>
            <person name="Elong R."/>
            <person name="Falk J."/>
            <person name="Farina A."/>
            <person name="Faro S."/>
            <person name="Ferguson D."/>
            <person name="Fisher S."/>
            <person name="Foley C.D."/>
            <person name="Franke A."/>
            <person name="Friedrich D."/>
            <person name="Gadbois L."/>
            <person name="Gearin G."/>
            <person name="Gearin C.R."/>
            <person name="Giannoukos G."/>
            <person name="Goode T."/>
            <person name="Graham J."/>
            <person name="Grandbois E."/>
            <person name="Grewal S."/>
            <person name="Gyaltsen K."/>
            <person name="Hafez N."/>
            <person name="Hagos B."/>
            <person name="Hall J."/>
            <person name="Henson C."/>
            <person name="Hollinger A."/>
            <person name="Honan T."/>
            <person name="Huard M.D."/>
            <person name="Hughes L."/>
            <person name="Hurhula B."/>
            <person name="Husby M.E."/>
            <person name="Kamat A."/>
            <person name="Kanga B."/>
            <person name="Kashin S."/>
            <person name="Khazanovich D."/>
            <person name="Kisner P."/>
            <person name="Lance K."/>
            <person name="Lara M."/>
            <person name="Lee W."/>
            <person name="Lennon N."/>
            <person name="Letendre F."/>
            <person name="LeVine R."/>
            <person name="Lipovsky A."/>
            <person name="Liu X."/>
            <person name="Liu J."/>
            <person name="Liu S."/>
            <person name="Lokyitsang T."/>
            <person name="Lokyitsang Y."/>
            <person name="Lubonja R."/>
            <person name="Lui A."/>
            <person name="MacDonald P."/>
            <person name="Magnisalis V."/>
            <person name="Maru K."/>
            <person name="Matthews C."/>
            <person name="McCusker W."/>
            <person name="McDonough S."/>
            <person name="Mehta T."/>
            <person name="Meldrim J."/>
            <person name="Meneus L."/>
            <person name="Mihai O."/>
            <person name="Mihalev A."/>
            <person name="Mihova T."/>
            <person name="Mittelman R."/>
            <person name="Mlenga V."/>
            <person name="Montmayeur A."/>
            <person name="Mulrain L."/>
            <person name="Navidi A."/>
            <person name="Naylor J."/>
            <person name="Negash T."/>
            <person name="Nguyen T."/>
            <person name="Nguyen N."/>
            <person name="Nicol R."/>
            <person name="Norbu C."/>
            <person name="Norbu N."/>
            <person name="Novod N."/>
            <person name="O'Neill B."/>
            <person name="Osman S."/>
            <person name="Markiewicz E."/>
            <person name="Oyono O.L."/>
            <person name="Patti C."/>
            <person name="Phunkhang P."/>
            <person name="Pierre F."/>
            <person name="Priest M."/>
            <person name="Raghuraman S."/>
            <person name="Rege F."/>
            <person name="Reyes R."/>
            <person name="Rise C."/>
            <person name="Rogov P."/>
            <person name="Ross K."/>
            <person name="Ryan E."/>
            <person name="Settipalli S."/>
            <person name="Shea T."/>
            <person name="Sherpa N."/>
            <person name="Shi L."/>
            <person name="Shih D."/>
            <person name="Sparrow T."/>
            <person name="Spaulding J."/>
            <person name="Stalker J."/>
            <person name="Stange-Thomann N."/>
            <person name="Stavropoulos S."/>
            <person name="Stone C."/>
            <person name="Strader C."/>
            <person name="Tesfaye S."/>
            <person name="Thomson T."/>
            <person name="Thoulutsang Y."/>
            <person name="Thoulutsang D."/>
            <person name="Topham K."/>
            <person name="Topping I."/>
            <person name="Tsamla T."/>
            <person name="Vassiliev H."/>
            <person name="Vo A."/>
            <person name="Wangchuk T."/>
            <person name="Wangdi T."/>
            <person name="Weiand M."/>
            <person name="Wilkinson J."/>
            <person name="Wilson A."/>
            <person name="Yadav S."/>
            <person name="Young G."/>
            <person name="Yu Q."/>
            <person name="Zembek L."/>
            <person name="Zhong D."/>
            <person name="Zimmer A."/>
            <person name="Zwirko Z."/>
            <person name="Jaffe D.B."/>
            <person name="Alvarez P."/>
            <person name="Brockman W."/>
            <person name="Butler J."/>
            <person name="Chin C."/>
            <person name="Gnerre S."/>
            <person name="Grabherr M."/>
            <person name="Kleber M."/>
            <person name="Mauceli E."/>
            <person name="MacCallum I."/>
        </authorList>
    </citation>
    <scope>NUCLEOTIDE SEQUENCE [LARGE SCALE GENOMIC DNA]</scope>
    <source>
        <strain evidence="2">Tucson 15287-2541.00</strain>
    </source>
</reference>
<evidence type="ECO:0000313" key="1">
    <source>
        <dbReference type="EMBL" id="EDV95223.1"/>
    </source>
</evidence>
<dbReference type="EMBL" id="CH916376">
    <property type="protein sequence ID" value="EDV95223.1"/>
    <property type="molecule type" value="Genomic_DNA"/>
</dbReference>
<dbReference type="OMA" id="ACGRYHG"/>